<dbReference type="Pfam" id="PF04733">
    <property type="entry name" value="Coatomer_E"/>
    <property type="match status" value="1"/>
</dbReference>
<dbReference type="GO" id="GO:0006888">
    <property type="term" value="P:endoplasmic reticulum to Golgi vesicle-mediated transport"/>
    <property type="evidence" value="ECO:0007669"/>
    <property type="project" value="TreeGrafter"/>
</dbReference>
<dbReference type="GO" id="GO:0015031">
    <property type="term" value="P:protein transport"/>
    <property type="evidence" value="ECO:0007669"/>
    <property type="project" value="UniProtKB-UniRule"/>
</dbReference>
<evidence type="ECO:0000256" key="2">
    <source>
        <dbReference type="ARBA" id="ARBA00004347"/>
    </source>
</evidence>
<comment type="caution">
    <text evidence="12">The sequence shown here is derived from an EMBL/GenBank/DDBJ whole genome shotgun (WGS) entry which is preliminary data.</text>
</comment>
<evidence type="ECO:0000256" key="8">
    <source>
        <dbReference type="ARBA" id="ARBA00023034"/>
    </source>
</evidence>
<keyword evidence="10 11" id="KW-0968">Cytoplasmic vesicle</keyword>
<evidence type="ECO:0000256" key="11">
    <source>
        <dbReference type="PIRNR" id="PIRNR016478"/>
    </source>
</evidence>
<dbReference type="Proteomes" id="UP001172159">
    <property type="component" value="Unassembled WGS sequence"/>
</dbReference>
<evidence type="ECO:0000256" key="1">
    <source>
        <dbReference type="ARBA" id="ARBA00004255"/>
    </source>
</evidence>
<gene>
    <name evidence="12" type="ORF">B0T21DRAFT_359252</name>
</gene>
<evidence type="ECO:0000313" key="12">
    <source>
        <dbReference type="EMBL" id="KAK0745219.1"/>
    </source>
</evidence>
<evidence type="ECO:0000256" key="6">
    <source>
        <dbReference type="ARBA" id="ARBA00022892"/>
    </source>
</evidence>
<evidence type="ECO:0000256" key="9">
    <source>
        <dbReference type="ARBA" id="ARBA00023136"/>
    </source>
</evidence>
<dbReference type="AlphaFoldDB" id="A0AA40ETJ5"/>
<dbReference type="GO" id="GO:0030126">
    <property type="term" value="C:COPI vesicle coat"/>
    <property type="evidence" value="ECO:0007669"/>
    <property type="project" value="TreeGrafter"/>
</dbReference>
<dbReference type="GO" id="GO:0006891">
    <property type="term" value="P:intra-Golgi vesicle-mediated transport"/>
    <property type="evidence" value="ECO:0007669"/>
    <property type="project" value="TreeGrafter"/>
</dbReference>
<dbReference type="EMBL" id="JAUKTV010000002">
    <property type="protein sequence ID" value="KAK0745219.1"/>
    <property type="molecule type" value="Genomic_DNA"/>
</dbReference>
<name>A0AA40ETJ5_9PEZI</name>
<dbReference type="PANTHER" id="PTHR10805:SF0">
    <property type="entry name" value="COATOMER SUBUNIT EPSILON"/>
    <property type="match status" value="1"/>
</dbReference>
<comment type="subcellular location">
    <subcellularLocation>
        <location evidence="2">Cytoplasmic vesicle</location>
        <location evidence="2">COPI-coated vesicle membrane</location>
        <topology evidence="2">Peripheral membrane protein</topology>
        <orientation evidence="2">Cytoplasmic side</orientation>
    </subcellularLocation>
    <subcellularLocation>
        <location evidence="1">Golgi apparatus membrane</location>
        <topology evidence="1">Peripheral membrane protein</topology>
        <orientation evidence="1">Cytoplasmic side</orientation>
    </subcellularLocation>
</comment>
<evidence type="ECO:0000256" key="10">
    <source>
        <dbReference type="ARBA" id="ARBA00023329"/>
    </source>
</evidence>
<keyword evidence="7 11" id="KW-0653">Protein transport</keyword>
<reference evidence="12" key="1">
    <citation type="submission" date="2023-06" db="EMBL/GenBank/DDBJ databases">
        <title>Genome-scale phylogeny and comparative genomics of the fungal order Sordariales.</title>
        <authorList>
            <consortium name="Lawrence Berkeley National Laboratory"/>
            <person name="Hensen N."/>
            <person name="Bonometti L."/>
            <person name="Westerberg I."/>
            <person name="Brannstrom I.O."/>
            <person name="Guillou S."/>
            <person name="Cros-Aarteil S."/>
            <person name="Calhoun S."/>
            <person name="Haridas S."/>
            <person name="Kuo A."/>
            <person name="Mondo S."/>
            <person name="Pangilinan J."/>
            <person name="Riley R."/>
            <person name="Labutti K."/>
            <person name="Andreopoulos B."/>
            <person name="Lipzen A."/>
            <person name="Chen C."/>
            <person name="Yanf M."/>
            <person name="Daum C."/>
            <person name="Ng V."/>
            <person name="Clum A."/>
            <person name="Steindorff A."/>
            <person name="Ohm R."/>
            <person name="Martin F."/>
            <person name="Silar P."/>
            <person name="Natvig D."/>
            <person name="Lalanne C."/>
            <person name="Gautier V."/>
            <person name="Ament-Velasquez S.L."/>
            <person name="Kruys A."/>
            <person name="Hutchinson M.I."/>
            <person name="Powell A.J."/>
            <person name="Barry K."/>
            <person name="Miller A.N."/>
            <person name="Grigoriev I.V."/>
            <person name="Debuchy R."/>
            <person name="Gladieux P."/>
            <person name="Thoren M.H."/>
            <person name="Johannesson H."/>
        </authorList>
    </citation>
    <scope>NUCLEOTIDE SEQUENCE</scope>
    <source>
        <strain evidence="12">CBS 540.89</strain>
    </source>
</reference>
<keyword evidence="6 11" id="KW-0931">ER-Golgi transport</keyword>
<keyword evidence="13" id="KW-1185">Reference proteome</keyword>
<dbReference type="GO" id="GO:0000139">
    <property type="term" value="C:Golgi membrane"/>
    <property type="evidence" value="ECO:0007669"/>
    <property type="project" value="UniProtKB-SubCell"/>
</dbReference>
<evidence type="ECO:0000256" key="3">
    <source>
        <dbReference type="ARBA" id="ARBA00008827"/>
    </source>
</evidence>
<evidence type="ECO:0000256" key="4">
    <source>
        <dbReference type="ARBA" id="ARBA00022448"/>
    </source>
</evidence>
<organism evidence="12 13">
    <name type="scientific">Apiosordaria backusii</name>
    <dbReference type="NCBI Taxonomy" id="314023"/>
    <lineage>
        <taxon>Eukaryota</taxon>
        <taxon>Fungi</taxon>
        <taxon>Dikarya</taxon>
        <taxon>Ascomycota</taxon>
        <taxon>Pezizomycotina</taxon>
        <taxon>Sordariomycetes</taxon>
        <taxon>Sordariomycetidae</taxon>
        <taxon>Sordariales</taxon>
        <taxon>Lasiosphaeriaceae</taxon>
        <taxon>Apiosordaria</taxon>
    </lineage>
</organism>
<keyword evidence="8 11" id="KW-0333">Golgi apparatus</keyword>
<dbReference type="GO" id="GO:0005198">
    <property type="term" value="F:structural molecule activity"/>
    <property type="evidence" value="ECO:0007669"/>
    <property type="project" value="UniProtKB-UniRule"/>
</dbReference>
<comment type="function">
    <text evidence="11">The coatomer is a cytosolic protein complex that binds to dilysine motifs and reversibly associates with Golgi non-clathrin-coated vesicles, which further mediate biosynthetic protein transport from the ER, via the Golgi up to the trans Golgi network. The coatomer complex is required for budding from Golgi membranes, and is essential for the retrograde Golgi-to-ER transport of dilysine-tagged proteins.</text>
</comment>
<dbReference type="GO" id="GO:0006890">
    <property type="term" value="P:retrograde vesicle-mediated transport, Golgi to endoplasmic reticulum"/>
    <property type="evidence" value="ECO:0007669"/>
    <property type="project" value="UniProtKB-UniRule"/>
</dbReference>
<dbReference type="Gene3D" id="1.25.40.10">
    <property type="entry name" value="Tetratricopeptide repeat domain"/>
    <property type="match status" value="1"/>
</dbReference>
<dbReference type="SUPFAM" id="SSF48452">
    <property type="entry name" value="TPR-like"/>
    <property type="match status" value="1"/>
</dbReference>
<evidence type="ECO:0000256" key="7">
    <source>
        <dbReference type="ARBA" id="ARBA00022927"/>
    </source>
</evidence>
<dbReference type="PIRSF" id="PIRSF016478">
    <property type="entry name" value="Coatomer_esu"/>
    <property type="match status" value="1"/>
</dbReference>
<accession>A0AA40ETJ5</accession>
<dbReference type="PANTHER" id="PTHR10805">
    <property type="entry name" value="COATOMER SUBUNIT EPSILON"/>
    <property type="match status" value="1"/>
</dbReference>
<dbReference type="InterPro" id="IPR006822">
    <property type="entry name" value="Coatomer_esu"/>
</dbReference>
<dbReference type="FunFam" id="1.25.40.10:FF:000613">
    <property type="entry name" value="Coatomer subunit epsilon"/>
    <property type="match status" value="1"/>
</dbReference>
<dbReference type="InterPro" id="IPR011990">
    <property type="entry name" value="TPR-like_helical_dom_sf"/>
</dbReference>
<keyword evidence="4 11" id="KW-0813">Transport</keyword>
<protein>
    <recommendedName>
        <fullName evidence="11">Coatomer subunit epsilon</fullName>
    </recommendedName>
</protein>
<keyword evidence="5 11" id="KW-0963">Cytoplasm</keyword>
<keyword evidence="9 11" id="KW-0472">Membrane</keyword>
<evidence type="ECO:0000313" key="13">
    <source>
        <dbReference type="Proteomes" id="UP001172159"/>
    </source>
</evidence>
<proteinExistence type="inferred from homology"/>
<comment type="similarity">
    <text evidence="3 11">Belongs to the COPE family.</text>
</comment>
<sequence>MDPYSAEGELINIHNHFHQGQYQEVVDYDVSTLSSENELPARVLQLRARIALGQAEDALADVTGEKEPELQAIAALAEQALGNSDKAVGIIEKLAQSAADNTTVQVVGGTVLQAAGKSEEALALLSQHQGSLDAVALIVQVHLQQNRTDLAVKEVTAARRWAQDSLLVNLAESWVGLRLGGEKYQQAFYVFEELAQAPATSSVRSLVSQAVAELHLGRTEEAQAALDQALKKEPKFAEAIANLLVLNVIAGKDTAEQRTLLEATDAQHPLLVDLAEKSDLFDKAAAKYSAKASA</sequence>
<evidence type="ECO:0000256" key="5">
    <source>
        <dbReference type="ARBA" id="ARBA00022490"/>
    </source>
</evidence>